<sequence>MGGVCSSGAGKKRNNKLEVEDLHQDHVEKTSGFSGKLKSAKSFVKKQNKNNDSSYKYPDLESFEKTSSLYDSGELRFSISRELKPSTPARTGTPAKVPQAGSFLGKAGIAGLEKAVEVLDTLGSSMSNLNNSGFMAAVGARGNRISILAFEVANTIAKGANLVQSLSDVNIQFLKKEILHSEGVQQLVSTDMKELLSIAAADKRDEFDVFSREVIRFGDLCKDPQWHNLGRFFSKLDSDPINPKQSIEEAEMTMQELTSLAQHTSELYHELHALERFEQDYRRKLEEVDSLHLPRKGESLMMLQSEVKHQRKLVRSLKKKSLWSKSLEEVVEKLVDVVTFIHQEISEAFGDNGLSAGKHPNRVERLGVAGLALHYANLITQIDNIASRPTSLPPNMRDSLYNGLPATVKVALRSRLQTMNGKEELSVPQIKAEMEKILHWLVPVAADTTKVHQGFGWVGEWANTGNEFGKKANANTNLIRLQTLYHADKKKMDGYILELVTWLHRLIYIVRYRDNAPKALPTKSPTRKGLNLHVEMLNNNGKTSQLSLEDRNLLEEVMRRRKMVPGRSKSQEFAVVGKKKSKVWAISRSTGSSPRRVDHPKATNSNVLDILDGLDTSFSSP</sequence>
<protein>
    <submittedName>
        <fullName evidence="1">Uncharacterized protein</fullName>
    </submittedName>
</protein>
<evidence type="ECO:0000313" key="1">
    <source>
        <dbReference type="EMBL" id="KAI5655971.1"/>
    </source>
</evidence>
<accession>A0ACC0A5V1</accession>
<evidence type="ECO:0000313" key="2">
    <source>
        <dbReference type="Proteomes" id="UP001060085"/>
    </source>
</evidence>
<dbReference type="Proteomes" id="UP001060085">
    <property type="component" value="Linkage Group LG06"/>
</dbReference>
<gene>
    <name evidence="1" type="ORF">M9H77_24764</name>
</gene>
<name>A0ACC0A5V1_CATRO</name>
<organism evidence="1 2">
    <name type="scientific">Catharanthus roseus</name>
    <name type="common">Madagascar periwinkle</name>
    <name type="synonym">Vinca rosea</name>
    <dbReference type="NCBI Taxonomy" id="4058"/>
    <lineage>
        <taxon>Eukaryota</taxon>
        <taxon>Viridiplantae</taxon>
        <taxon>Streptophyta</taxon>
        <taxon>Embryophyta</taxon>
        <taxon>Tracheophyta</taxon>
        <taxon>Spermatophyta</taxon>
        <taxon>Magnoliopsida</taxon>
        <taxon>eudicotyledons</taxon>
        <taxon>Gunneridae</taxon>
        <taxon>Pentapetalae</taxon>
        <taxon>asterids</taxon>
        <taxon>lamiids</taxon>
        <taxon>Gentianales</taxon>
        <taxon>Apocynaceae</taxon>
        <taxon>Rauvolfioideae</taxon>
        <taxon>Vinceae</taxon>
        <taxon>Catharanthinae</taxon>
        <taxon>Catharanthus</taxon>
    </lineage>
</organism>
<keyword evidence="2" id="KW-1185">Reference proteome</keyword>
<reference evidence="2" key="1">
    <citation type="journal article" date="2023" name="Nat. Plants">
        <title>Single-cell RNA sequencing provides a high-resolution roadmap for understanding the multicellular compartmentation of specialized metabolism.</title>
        <authorList>
            <person name="Sun S."/>
            <person name="Shen X."/>
            <person name="Li Y."/>
            <person name="Li Y."/>
            <person name="Wang S."/>
            <person name="Li R."/>
            <person name="Zhang H."/>
            <person name="Shen G."/>
            <person name="Guo B."/>
            <person name="Wei J."/>
            <person name="Xu J."/>
            <person name="St-Pierre B."/>
            <person name="Chen S."/>
            <person name="Sun C."/>
        </authorList>
    </citation>
    <scope>NUCLEOTIDE SEQUENCE [LARGE SCALE GENOMIC DNA]</scope>
</reference>
<comment type="caution">
    <text evidence="1">The sequence shown here is derived from an EMBL/GenBank/DDBJ whole genome shotgun (WGS) entry which is preliminary data.</text>
</comment>
<proteinExistence type="predicted"/>
<dbReference type="EMBL" id="CM044706">
    <property type="protein sequence ID" value="KAI5655971.1"/>
    <property type="molecule type" value="Genomic_DNA"/>
</dbReference>